<dbReference type="EMBL" id="CAADFK010000161">
    <property type="protein sequence ID" value="VFK19114.1"/>
    <property type="molecule type" value="Genomic_DNA"/>
</dbReference>
<dbReference type="AlphaFoldDB" id="A0A450WQ50"/>
<sequence length="96" mass="10384">MSAPVPKIDGRPFQAMGFIRESGVAPYGRLPDLPQLARREYFVERSHGIHPGPHHLGAGCSPAVDRIYPVFDARRVKDPGAGVQARVVGERALAEG</sequence>
<organism evidence="1">
    <name type="scientific">Candidatus Kentrum sp. LPFa</name>
    <dbReference type="NCBI Taxonomy" id="2126335"/>
    <lineage>
        <taxon>Bacteria</taxon>
        <taxon>Pseudomonadati</taxon>
        <taxon>Pseudomonadota</taxon>
        <taxon>Gammaproteobacteria</taxon>
        <taxon>Candidatus Kentrum</taxon>
    </lineage>
</organism>
<name>A0A450WQ50_9GAMM</name>
<protein>
    <submittedName>
        <fullName evidence="1">Uncharacterized protein</fullName>
    </submittedName>
</protein>
<evidence type="ECO:0000313" key="1">
    <source>
        <dbReference type="EMBL" id="VFK19114.1"/>
    </source>
</evidence>
<proteinExistence type="predicted"/>
<accession>A0A450WQ50</accession>
<reference evidence="1" key="1">
    <citation type="submission" date="2019-02" db="EMBL/GenBank/DDBJ databases">
        <authorList>
            <person name="Gruber-Vodicka R. H."/>
            <person name="Seah K. B. B."/>
        </authorList>
    </citation>
    <scope>NUCLEOTIDE SEQUENCE</scope>
    <source>
        <strain evidence="1">BECK_S313</strain>
    </source>
</reference>
<gene>
    <name evidence="1" type="ORF">BECKLPF1236B_GA0070989_11616</name>
</gene>